<dbReference type="PANTHER" id="PTHR43544">
    <property type="entry name" value="SHORT-CHAIN DEHYDROGENASE/REDUCTASE"/>
    <property type="match status" value="1"/>
</dbReference>
<dbReference type="Pfam" id="PF00106">
    <property type="entry name" value="adh_short"/>
    <property type="match status" value="1"/>
</dbReference>
<dbReference type="SUPFAM" id="SSF51735">
    <property type="entry name" value="NAD(P)-binding Rossmann-fold domains"/>
    <property type="match status" value="1"/>
</dbReference>
<proteinExistence type="predicted"/>
<dbReference type="Pfam" id="PF13561">
    <property type="entry name" value="adh_short_C2"/>
    <property type="match status" value="1"/>
</dbReference>
<comment type="caution">
    <text evidence="1">The sequence shown here is derived from an EMBL/GenBank/DDBJ whole genome shotgun (WGS) entry which is preliminary data.</text>
</comment>
<evidence type="ECO:0000313" key="1">
    <source>
        <dbReference type="EMBL" id="MBM9576298.1"/>
    </source>
</evidence>
<accession>A0ABS2U8M8</accession>
<dbReference type="EMBL" id="JAFFPU010000016">
    <property type="protein sequence ID" value="MBM9576298.1"/>
    <property type="molecule type" value="Genomic_DNA"/>
</dbReference>
<dbReference type="Gene3D" id="3.40.50.720">
    <property type="entry name" value="NAD(P)-binding Rossmann-like Domain"/>
    <property type="match status" value="2"/>
</dbReference>
<dbReference type="CDD" id="cd05233">
    <property type="entry name" value="SDR_c"/>
    <property type="match status" value="1"/>
</dbReference>
<dbReference type="PANTHER" id="PTHR43544:SF2">
    <property type="entry name" value="OXIDOREDUCTASE"/>
    <property type="match status" value="1"/>
</dbReference>
<dbReference type="InterPro" id="IPR051468">
    <property type="entry name" value="Fungal_SecMetab_SDRs"/>
</dbReference>
<name>A0ABS2U8M8_9LEPT</name>
<evidence type="ECO:0000313" key="2">
    <source>
        <dbReference type="Proteomes" id="UP000724686"/>
    </source>
</evidence>
<dbReference type="Proteomes" id="UP000724686">
    <property type="component" value="Unassembled WGS sequence"/>
</dbReference>
<sequence>MNQSQDNSNTDPSSEDIQRCIRLLEMLAERPELLTSIPEEERIALMIVSGKISRPDRNEIRIRNKTIKRSRRKEMVTQEKKARALTGIRVARTATVFKAPLQIADQTDIWKSKDAPELSSPRNCYVCKKEYTKLHFFYDSMCLECGDLNYKKRFQIASLHGQVALITGSRLKIGYHSTLMLLRAGAKVIATTRFPVDAALRFSKESDFKEWSDRLQIFGLDLRHTPSVELFASYIEETIDRLDILINNAAQTVRRPPGFYAHLIQAEQTDFQDLSPDVRNLLKLHQDCKERLTSFGGPNLANETALPVSWNGKIPGVGIRSSAQLSQIPYSHDNSFELETVFPEGQMDADLQQVDLRKTNSWRLKLGEIQTSEMLEVQLVNAVAPFVLCNRLVSVMRRENTGQKHIVNVSAMEGKFHRFKKEDRHPHTNMAKAALNMLTHTSASDFAKDGIYMNAVDTGWVTDEDPIELSQKKQDLHDFQPPLDIVDGAARVCDPFFDGILTGKHWCGKFLKDYFPIDW</sequence>
<dbReference type="RefSeq" id="WP_205278483.1">
    <property type="nucleotide sequence ID" value="NZ_JAFFPU010000016.1"/>
</dbReference>
<dbReference type="InterPro" id="IPR036291">
    <property type="entry name" value="NAD(P)-bd_dom_sf"/>
</dbReference>
<keyword evidence="2" id="KW-1185">Reference proteome</keyword>
<gene>
    <name evidence="1" type="ORF">JWG45_03935</name>
</gene>
<protein>
    <submittedName>
        <fullName evidence="1">SDR family oxidoreductase</fullName>
    </submittedName>
</protein>
<reference evidence="1 2" key="1">
    <citation type="submission" date="2021-02" db="EMBL/GenBank/DDBJ databases">
        <title>Leptospira ainlahdjerensis sp. nov., Leptospira ainazelensis sp. nov., Leptospira abararensis sp. nov. and Leptospira chreensis sp. nov., four new species isolated from water sources in Algeria.</title>
        <authorList>
            <person name="Amara Korba A."/>
            <person name="Kainiu M."/>
            <person name="Vincent A.T."/>
            <person name="Mariet J.-F."/>
            <person name="Veyrier F.J."/>
            <person name="Goarant C."/>
            <person name="Picardeau M."/>
        </authorList>
    </citation>
    <scope>NUCLEOTIDE SEQUENCE [LARGE SCALE GENOMIC DNA]</scope>
    <source>
        <strain evidence="1 2">201903070</strain>
    </source>
</reference>
<dbReference type="InterPro" id="IPR002347">
    <property type="entry name" value="SDR_fam"/>
</dbReference>
<organism evidence="1 2">
    <name type="scientific">Leptospira ainlahdjerensis</name>
    <dbReference type="NCBI Taxonomy" id="2810033"/>
    <lineage>
        <taxon>Bacteria</taxon>
        <taxon>Pseudomonadati</taxon>
        <taxon>Spirochaetota</taxon>
        <taxon>Spirochaetia</taxon>
        <taxon>Leptospirales</taxon>
        <taxon>Leptospiraceae</taxon>
        <taxon>Leptospira</taxon>
    </lineage>
</organism>